<comment type="caution">
    <text evidence="2">The sequence shown here is derived from an EMBL/GenBank/DDBJ whole genome shotgun (WGS) entry which is preliminary data.</text>
</comment>
<dbReference type="EMBL" id="CAFB01000034">
    <property type="protein sequence ID" value="CCD28794.1"/>
    <property type="molecule type" value="Genomic_DNA"/>
</dbReference>
<feature type="domain" description="Bacterial shufflon protein N-terminal" evidence="1">
    <location>
        <begin position="259"/>
        <end position="395"/>
    </location>
</feature>
<dbReference type="eggNOG" id="COG2165">
    <property type="taxonomic scope" value="Bacteria"/>
</dbReference>
<protein>
    <submittedName>
        <fullName evidence="2">Type IV pilus protein PilV, type B</fullName>
    </submittedName>
</protein>
<reference evidence="2 3" key="1">
    <citation type="submission" date="2011-08" db="EMBL/GenBank/DDBJ databases">
        <title>The genome of the obligate endobacterium of an arbuscular mycorrhizal fungus reveals an interphylum network of nutritional interactions.</title>
        <authorList>
            <person name="Ghignone S."/>
            <person name="Salvioli A."/>
            <person name="Anca I."/>
            <person name="Lumini E."/>
            <person name="Ortu G."/>
            <person name="Petiti L."/>
            <person name="Cruveiller S."/>
            <person name="Bianciotto V."/>
            <person name="Piffanelli P."/>
            <person name="Lanfranco L."/>
            <person name="Bonfante P."/>
        </authorList>
    </citation>
    <scope>NUCLEOTIDE SEQUENCE [LARGE SCALE GENOMIC DNA]</scope>
    <source>
        <strain evidence="2 3">BEG34</strain>
    </source>
</reference>
<organism evidence="2 3">
    <name type="scientific">Candidatus Glomeribacter gigasporarum BEG34</name>
    <dbReference type="NCBI Taxonomy" id="1070319"/>
    <lineage>
        <taxon>Bacteria</taxon>
        <taxon>Pseudomonadati</taxon>
        <taxon>Pseudomonadota</taxon>
        <taxon>Betaproteobacteria</taxon>
        <taxon>Burkholderiales</taxon>
        <taxon>Burkholderiaceae</taxon>
        <taxon>Candidatus Glomeribacter</taxon>
    </lineage>
</organism>
<feature type="domain" description="Bacterial shufflon protein N-terminal" evidence="1">
    <location>
        <begin position="31"/>
        <end position="246"/>
    </location>
</feature>
<dbReference type="STRING" id="1070319.CAGGBEG34_180103"/>
<sequence>MLSLEAAMVASLLVLALVSVGGWLKIDAERKTDQNAADHLNAVFRGAQHWFAQHYAAIEAAANPNVRYPYSVWKSAVPAALSATNIYGQTYSMRVYKEPSGALDMAVVTEGGAAIPQRSLMRIAKWIGGAGGYISGAAPADAQGAFGGWRMEMVKLGGTPGSGHLAAAAFFNQARAIHNFLYRSRVPGHPEANRMETAIDMGGHDLRNGGTIRAQTAEFAHSTITVGGAQYYGDSANIALRPNGSVYFQHAWNTASPADLAAVGNIHASGNVNAVGNIQTNGSMRAQGNVQAENAGIRGDTATGGWFKTLGDGGWYNQKWQGGWMMNDPIWLRSIADKNIYTGGMVQGGAVHTNGRLSTGEYVQIDGIARAGEWCAPNGLLGRDDDGALLACQVGRWRMQRQRPADGLSGWQQVGPKGRAQQDGFLVATSCFNCALAGYTDGVQRFMISERDKYGQGRVSGTMPVARGEEWELVGAEQVWLMRLGS</sequence>
<name>G2J7P9_9BURK</name>
<accession>G2J7P9</accession>
<evidence type="ECO:0000259" key="1">
    <source>
        <dbReference type="Pfam" id="PF04917"/>
    </source>
</evidence>
<dbReference type="Pfam" id="PF04917">
    <property type="entry name" value="Shufflon_N"/>
    <property type="match status" value="2"/>
</dbReference>
<gene>
    <name evidence="2" type="primary">pilV</name>
    <name evidence="2" type="ORF">CAGGBEG34_180103</name>
</gene>
<proteinExistence type="predicted"/>
<keyword evidence="3" id="KW-1185">Reference proteome</keyword>
<dbReference type="Proteomes" id="UP000054051">
    <property type="component" value="Unassembled WGS sequence"/>
</dbReference>
<evidence type="ECO:0000313" key="3">
    <source>
        <dbReference type="Proteomes" id="UP000054051"/>
    </source>
</evidence>
<evidence type="ECO:0000313" key="2">
    <source>
        <dbReference type="EMBL" id="CCD28794.1"/>
    </source>
</evidence>
<dbReference type="AlphaFoldDB" id="G2J7P9"/>
<dbReference type="InterPro" id="IPR007001">
    <property type="entry name" value="Shufflon_N"/>
</dbReference>